<proteinExistence type="predicted"/>
<feature type="transmembrane region" description="Helical" evidence="1">
    <location>
        <begin position="161"/>
        <end position="183"/>
    </location>
</feature>
<feature type="transmembrane region" description="Helical" evidence="1">
    <location>
        <begin position="92"/>
        <end position="113"/>
    </location>
</feature>
<organism evidence="2 3">
    <name type="scientific">Sphaerobolus stellatus (strain SS14)</name>
    <dbReference type="NCBI Taxonomy" id="990650"/>
    <lineage>
        <taxon>Eukaryota</taxon>
        <taxon>Fungi</taxon>
        <taxon>Dikarya</taxon>
        <taxon>Basidiomycota</taxon>
        <taxon>Agaricomycotina</taxon>
        <taxon>Agaricomycetes</taxon>
        <taxon>Phallomycetidae</taxon>
        <taxon>Geastrales</taxon>
        <taxon>Sphaerobolaceae</taxon>
        <taxon>Sphaerobolus</taxon>
    </lineage>
</organism>
<keyword evidence="1" id="KW-0472">Membrane</keyword>
<reference evidence="2 3" key="1">
    <citation type="submission" date="2014-06" db="EMBL/GenBank/DDBJ databases">
        <title>Evolutionary Origins and Diversification of the Mycorrhizal Mutualists.</title>
        <authorList>
            <consortium name="DOE Joint Genome Institute"/>
            <consortium name="Mycorrhizal Genomics Consortium"/>
            <person name="Kohler A."/>
            <person name="Kuo A."/>
            <person name="Nagy L.G."/>
            <person name="Floudas D."/>
            <person name="Copeland A."/>
            <person name="Barry K.W."/>
            <person name="Cichocki N."/>
            <person name="Veneault-Fourrey C."/>
            <person name="LaButti K."/>
            <person name="Lindquist E.A."/>
            <person name="Lipzen A."/>
            <person name="Lundell T."/>
            <person name="Morin E."/>
            <person name="Murat C."/>
            <person name="Riley R."/>
            <person name="Ohm R."/>
            <person name="Sun H."/>
            <person name="Tunlid A."/>
            <person name="Henrissat B."/>
            <person name="Grigoriev I.V."/>
            <person name="Hibbett D.S."/>
            <person name="Martin F."/>
        </authorList>
    </citation>
    <scope>NUCLEOTIDE SEQUENCE [LARGE SCALE GENOMIC DNA]</scope>
    <source>
        <strain evidence="2 3">SS14</strain>
    </source>
</reference>
<feature type="transmembrane region" description="Helical" evidence="1">
    <location>
        <begin position="58"/>
        <end position="80"/>
    </location>
</feature>
<dbReference type="Proteomes" id="UP000054279">
    <property type="component" value="Unassembled WGS sequence"/>
</dbReference>
<keyword evidence="3" id="KW-1185">Reference proteome</keyword>
<feature type="transmembrane region" description="Helical" evidence="1">
    <location>
        <begin position="129"/>
        <end position="149"/>
    </location>
</feature>
<evidence type="ECO:0000313" key="3">
    <source>
        <dbReference type="Proteomes" id="UP000054279"/>
    </source>
</evidence>
<dbReference type="EMBL" id="KN837320">
    <property type="protein sequence ID" value="KIJ27934.1"/>
    <property type="molecule type" value="Genomic_DNA"/>
</dbReference>
<dbReference type="AlphaFoldDB" id="A0A0C9U1N2"/>
<keyword evidence="1" id="KW-1133">Transmembrane helix</keyword>
<evidence type="ECO:0000256" key="1">
    <source>
        <dbReference type="SAM" id="Phobius"/>
    </source>
</evidence>
<accession>A0A0C9U1N2</accession>
<protein>
    <submittedName>
        <fullName evidence="2">Uncharacterized protein</fullName>
    </submittedName>
</protein>
<dbReference type="HOGENOM" id="CLU_065006_0_1_1"/>
<gene>
    <name evidence="2" type="ORF">M422DRAFT_270871</name>
</gene>
<feature type="transmembrane region" description="Helical" evidence="1">
    <location>
        <begin position="24"/>
        <end position="46"/>
    </location>
</feature>
<keyword evidence="1" id="KW-0812">Transmembrane</keyword>
<sequence>MSTISITEVTQEHFYMRVGNYADMAALVLITILEVGVAAVIHALLIGRAYAVSGGNSFIAAGLGLILVLYDGLAISQFALLLTNSLNPSTSAVSVTALIFDGTVMAITAYFAWTSSKQLQNIFGTRQSLTVIFLQQGVVRFYIIFIWSLEITISNKNLNLFLIGFDVGLENIVSVILICRFILQLRRFNTRVQTVPSVHIASTPGIRGRLQHIHETLIEEFGNSGIEYGLETENDMAELEGDTAPSAGIDTEAYIMTEEFPWTINPVESAPGSLGSGIL</sequence>
<name>A0A0C9U1N2_SPHS4</name>
<evidence type="ECO:0000313" key="2">
    <source>
        <dbReference type="EMBL" id="KIJ27934.1"/>
    </source>
</evidence>